<name>A0AAV7MG89_PLEWA</name>
<comment type="caution">
    <text evidence="2">The sequence shown here is derived from an EMBL/GenBank/DDBJ whole genome shotgun (WGS) entry which is preliminary data.</text>
</comment>
<protein>
    <submittedName>
        <fullName evidence="2">Uncharacterized protein</fullName>
    </submittedName>
</protein>
<feature type="region of interest" description="Disordered" evidence="1">
    <location>
        <begin position="1"/>
        <end position="80"/>
    </location>
</feature>
<accession>A0AAV7MG89</accession>
<evidence type="ECO:0000256" key="1">
    <source>
        <dbReference type="SAM" id="MobiDB-lite"/>
    </source>
</evidence>
<organism evidence="2 3">
    <name type="scientific">Pleurodeles waltl</name>
    <name type="common">Iberian ribbed newt</name>
    <dbReference type="NCBI Taxonomy" id="8319"/>
    <lineage>
        <taxon>Eukaryota</taxon>
        <taxon>Metazoa</taxon>
        <taxon>Chordata</taxon>
        <taxon>Craniata</taxon>
        <taxon>Vertebrata</taxon>
        <taxon>Euteleostomi</taxon>
        <taxon>Amphibia</taxon>
        <taxon>Batrachia</taxon>
        <taxon>Caudata</taxon>
        <taxon>Salamandroidea</taxon>
        <taxon>Salamandridae</taxon>
        <taxon>Pleurodelinae</taxon>
        <taxon>Pleurodeles</taxon>
    </lineage>
</organism>
<evidence type="ECO:0000313" key="3">
    <source>
        <dbReference type="Proteomes" id="UP001066276"/>
    </source>
</evidence>
<reference evidence="2" key="1">
    <citation type="journal article" date="2022" name="bioRxiv">
        <title>Sequencing and chromosome-scale assembly of the giantPleurodeles waltlgenome.</title>
        <authorList>
            <person name="Brown T."/>
            <person name="Elewa A."/>
            <person name="Iarovenko S."/>
            <person name="Subramanian E."/>
            <person name="Araus A.J."/>
            <person name="Petzold A."/>
            <person name="Susuki M."/>
            <person name="Suzuki K.-i.T."/>
            <person name="Hayashi T."/>
            <person name="Toyoda A."/>
            <person name="Oliveira C."/>
            <person name="Osipova E."/>
            <person name="Leigh N.D."/>
            <person name="Simon A."/>
            <person name="Yun M.H."/>
        </authorList>
    </citation>
    <scope>NUCLEOTIDE SEQUENCE</scope>
    <source>
        <strain evidence="2">20211129_DDA</strain>
        <tissue evidence="2">Liver</tissue>
    </source>
</reference>
<evidence type="ECO:0000313" key="2">
    <source>
        <dbReference type="EMBL" id="KAJ1101815.1"/>
    </source>
</evidence>
<feature type="compositionally biased region" description="Basic residues" evidence="1">
    <location>
        <begin position="55"/>
        <end position="65"/>
    </location>
</feature>
<proteinExistence type="predicted"/>
<dbReference type="Proteomes" id="UP001066276">
    <property type="component" value="Chromosome 10"/>
</dbReference>
<dbReference type="EMBL" id="JANPWB010000014">
    <property type="protein sequence ID" value="KAJ1101815.1"/>
    <property type="molecule type" value="Genomic_DNA"/>
</dbReference>
<keyword evidence="3" id="KW-1185">Reference proteome</keyword>
<dbReference type="AlphaFoldDB" id="A0AAV7MG89"/>
<gene>
    <name evidence="2" type="ORF">NDU88_006879</name>
</gene>
<sequence length="105" mass="11616">MQSRFKSRSRHRAALFSVSPRVTGRRDPADISTGGFAIRKAEPPRKNPPTPTCCKRAHSAGRGKPQRAGGGIVKPALPMKGGHHRDVLEVELEKHCKEMRLRTLV</sequence>
<feature type="compositionally biased region" description="Basic residues" evidence="1">
    <location>
        <begin position="1"/>
        <end position="13"/>
    </location>
</feature>